<dbReference type="AlphaFoldDB" id="A0A484M3C7"/>
<feature type="region of interest" description="Disordered" evidence="1">
    <location>
        <begin position="1"/>
        <end position="104"/>
    </location>
</feature>
<evidence type="ECO:0000313" key="2">
    <source>
        <dbReference type="EMBL" id="VFQ83087.1"/>
    </source>
</evidence>
<dbReference type="Proteomes" id="UP000595140">
    <property type="component" value="Unassembled WGS sequence"/>
</dbReference>
<feature type="compositionally biased region" description="Basic and acidic residues" evidence="1">
    <location>
        <begin position="49"/>
        <end position="104"/>
    </location>
</feature>
<evidence type="ECO:0000256" key="1">
    <source>
        <dbReference type="SAM" id="MobiDB-lite"/>
    </source>
</evidence>
<evidence type="ECO:0000313" key="3">
    <source>
        <dbReference type="Proteomes" id="UP000595140"/>
    </source>
</evidence>
<name>A0A484M3C7_9ASTE</name>
<organism evidence="2 3">
    <name type="scientific">Cuscuta campestris</name>
    <dbReference type="NCBI Taxonomy" id="132261"/>
    <lineage>
        <taxon>Eukaryota</taxon>
        <taxon>Viridiplantae</taxon>
        <taxon>Streptophyta</taxon>
        <taxon>Embryophyta</taxon>
        <taxon>Tracheophyta</taxon>
        <taxon>Spermatophyta</taxon>
        <taxon>Magnoliopsida</taxon>
        <taxon>eudicotyledons</taxon>
        <taxon>Gunneridae</taxon>
        <taxon>Pentapetalae</taxon>
        <taxon>asterids</taxon>
        <taxon>lamiids</taxon>
        <taxon>Solanales</taxon>
        <taxon>Convolvulaceae</taxon>
        <taxon>Cuscuteae</taxon>
        <taxon>Cuscuta</taxon>
        <taxon>Cuscuta subgen. Grammica</taxon>
        <taxon>Cuscuta sect. Cleistogrammica</taxon>
    </lineage>
</organism>
<dbReference type="EMBL" id="OOIL02002524">
    <property type="protein sequence ID" value="VFQ83087.1"/>
    <property type="molecule type" value="Genomic_DNA"/>
</dbReference>
<proteinExistence type="predicted"/>
<gene>
    <name evidence="2" type="ORF">CCAM_LOCUS24863</name>
</gene>
<keyword evidence="3" id="KW-1185">Reference proteome</keyword>
<reference evidence="2 3" key="1">
    <citation type="submission" date="2018-04" db="EMBL/GenBank/DDBJ databases">
        <authorList>
            <person name="Vogel A."/>
        </authorList>
    </citation>
    <scope>NUCLEOTIDE SEQUENCE [LARGE SCALE GENOMIC DNA]</scope>
</reference>
<protein>
    <submittedName>
        <fullName evidence="2">Uncharacterized protein</fullName>
    </submittedName>
</protein>
<accession>A0A484M3C7</accession>
<sequence length="104" mass="11999">MKLERSTGGQMRPSEGLMKLERSTGGQIYPCKGPMKMERSTGGQIRPWLVKEDRVEDRRGPLERTAERTVGEDRQRGPPERTTGEDCWRRPPERTTREDRGEPC</sequence>